<evidence type="ECO:0000259" key="6">
    <source>
        <dbReference type="Pfam" id="PF02900"/>
    </source>
</evidence>
<evidence type="ECO:0000256" key="2">
    <source>
        <dbReference type="ARBA" id="ARBA00007581"/>
    </source>
</evidence>
<dbReference type="OrthoDB" id="7396853at2759"/>
<dbReference type="EMBL" id="VCHE01000228">
    <property type="protein sequence ID" value="KAB2569090.1"/>
    <property type="molecule type" value="Genomic_DNA"/>
</dbReference>
<dbReference type="GO" id="GO:0016702">
    <property type="term" value="F:oxidoreductase activity, acting on single donors with incorporation of molecular oxygen, incorporation of two atoms of oxygen"/>
    <property type="evidence" value="ECO:0007669"/>
    <property type="project" value="UniProtKB-ARBA"/>
</dbReference>
<dbReference type="Pfam" id="PF02900">
    <property type="entry name" value="LigB"/>
    <property type="match status" value="1"/>
</dbReference>
<comment type="caution">
    <text evidence="7">The sequence shown here is derived from an EMBL/GenBank/DDBJ whole genome shotgun (WGS) entry which is preliminary data.</text>
</comment>
<evidence type="ECO:0000313" key="8">
    <source>
        <dbReference type="Proteomes" id="UP000325902"/>
    </source>
</evidence>
<keyword evidence="4" id="KW-0862">Zinc</keyword>
<evidence type="ECO:0000256" key="5">
    <source>
        <dbReference type="ARBA" id="ARBA00023002"/>
    </source>
</evidence>
<comment type="similarity">
    <text evidence="2">Belongs to the DODA-type extradiol aromatic ring-opening dioxygenase family.</text>
</comment>
<dbReference type="GO" id="GO:0008198">
    <property type="term" value="F:ferrous iron binding"/>
    <property type="evidence" value="ECO:0007669"/>
    <property type="project" value="InterPro"/>
</dbReference>
<dbReference type="Proteomes" id="UP000325902">
    <property type="component" value="Unassembled WGS sequence"/>
</dbReference>
<feature type="domain" description="Extradiol ring-cleavage dioxygenase class III enzyme subunit B" evidence="6">
    <location>
        <begin position="9"/>
        <end position="253"/>
    </location>
</feature>
<dbReference type="PANTHER" id="PTHR30096:SF1">
    <property type="entry name" value="AROMATIC RING-OPENING DIOXYGENASE FAMILY PROTEIN (AFU_ORTHOLOGUE AFUA_7G00640)"/>
    <property type="match status" value="1"/>
</dbReference>
<dbReference type="CDD" id="cd07363">
    <property type="entry name" value="45_DOPA_Dioxygenase"/>
    <property type="match status" value="1"/>
</dbReference>
<dbReference type="Gene3D" id="3.40.830.10">
    <property type="entry name" value="LigB-like"/>
    <property type="match status" value="1"/>
</dbReference>
<gene>
    <name evidence="7" type="primary">LIGB_0</name>
    <name evidence="7" type="ORF">DBV05_g12240</name>
</gene>
<dbReference type="PIRSF" id="PIRSF006157">
    <property type="entry name" value="Doxgns_DODA"/>
    <property type="match status" value="1"/>
</dbReference>
<keyword evidence="8" id="KW-1185">Reference proteome</keyword>
<keyword evidence="7" id="KW-0223">Dioxygenase</keyword>
<sequence>MAKALTPVYMFSHGSTMMLGEESDPAAAWKAAGDEALRRGIKRIVIMGAHWESLGDGVEVSMNPSPQLLPVGAVRDDRYLPYRVSPDLPGGEKVLSLLRAAGIPASPAPSFDWIHDTFIILIRMFPHCVPPPTVIVSANARCDPHFHTRVGAALRPLRGEDTLLIGSGGTVHNLYRNHWLDMFRFYDNFAQPVPPAPWALEFRQALEDAVLKHRGPELRRVMTRLMKHPRYRDAHGTDDHFMANLFVAGAAGDPEDVGPNTRLAECWELVNMCNTQFQLGAWE</sequence>
<evidence type="ECO:0000256" key="1">
    <source>
        <dbReference type="ARBA" id="ARBA00001947"/>
    </source>
</evidence>
<keyword evidence="5" id="KW-0560">Oxidoreductase</keyword>
<evidence type="ECO:0000256" key="4">
    <source>
        <dbReference type="ARBA" id="ARBA00022833"/>
    </source>
</evidence>
<dbReference type="PANTHER" id="PTHR30096">
    <property type="entry name" value="4,5-DOPA DIOXYGENASE EXTRADIOL-LIKE PROTEIN"/>
    <property type="match status" value="1"/>
</dbReference>
<evidence type="ECO:0000256" key="3">
    <source>
        <dbReference type="ARBA" id="ARBA00022723"/>
    </source>
</evidence>
<accession>A0A5N5CUQ8</accession>
<reference evidence="7 8" key="1">
    <citation type="journal article" date="2019" name="Sci. Rep.">
        <title>A multi-omics analysis of the grapevine pathogen Lasiodiplodia theobromae reveals that temperature affects the expression of virulence- and pathogenicity-related genes.</title>
        <authorList>
            <person name="Felix C."/>
            <person name="Meneses R."/>
            <person name="Goncalves M.F.M."/>
            <person name="Tilleman L."/>
            <person name="Duarte A.S."/>
            <person name="Jorrin-Novo J.V."/>
            <person name="Van de Peer Y."/>
            <person name="Deforce D."/>
            <person name="Van Nieuwerburgh F."/>
            <person name="Esteves A.C."/>
            <person name="Alves A."/>
        </authorList>
    </citation>
    <scope>NUCLEOTIDE SEQUENCE [LARGE SCALE GENOMIC DNA]</scope>
    <source>
        <strain evidence="7 8">LA-SOL3</strain>
    </source>
</reference>
<dbReference type="AlphaFoldDB" id="A0A5N5CUQ8"/>
<name>A0A5N5CUQ8_9PEZI</name>
<comment type="cofactor">
    <cofactor evidence="1">
        <name>Zn(2+)</name>
        <dbReference type="ChEBI" id="CHEBI:29105"/>
    </cofactor>
</comment>
<dbReference type="SUPFAM" id="SSF53213">
    <property type="entry name" value="LigB-like"/>
    <property type="match status" value="1"/>
</dbReference>
<dbReference type="InterPro" id="IPR014436">
    <property type="entry name" value="Extradiol_dOase_DODA"/>
</dbReference>
<organism evidence="7 8">
    <name type="scientific">Lasiodiplodia theobromae</name>
    <dbReference type="NCBI Taxonomy" id="45133"/>
    <lineage>
        <taxon>Eukaryota</taxon>
        <taxon>Fungi</taxon>
        <taxon>Dikarya</taxon>
        <taxon>Ascomycota</taxon>
        <taxon>Pezizomycotina</taxon>
        <taxon>Dothideomycetes</taxon>
        <taxon>Dothideomycetes incertae sedis</taxon>
        <taxon>Botryosphaeriales</taxon>
        <taxon>Botryosphaeriaceae</taxon>
        <taxon>Lasiodiplodia</taxon>
    </lineage>
</organism>
<evidence type="ECO:0000313" key="7">
    <source>
        <dbReference type="EMBL" id="KAB2569090.1"/>
    </source>
</evidence>
<protein>
    <submittedName>
        <fullName evidence="7">Extradiol ring-cleavage dioxygenase</fullName>
    </submittedName>
</protein>
<proteinExistence type="inferred from homology"/>
<keyword evidence="3" id="KW-0479">Metal-binding</keyword>
<dbReference type="InterPro" id="IPR004183">
    <property type="entry name" value="Xdiol_dOase_suB"/>
</dbReference>
<dbReference type="GO" id="GO:0008270">
    <property type="term" value="F:zinc ion binding"/>
    <property type="evidence" value="ECO:0007669"/>
    <property type="project" value="InterPro"/>
</dbReference>